<reference evidence="2 3" key="1">
    <citation type="submission" date="2016-10" db="EMBL/GenBank/DDBJ databases">
        <authorList>
            <person name="de Groot N.N."/>
        </authorList>
    </citation>
    <scope>NUCLEOTIDE SEQUENCE [LARGE SCALE GENOMIC DNA]</scope>
    <source>
        <strain evidence="2 3">DSM 23421</strain>
    </source>
</reference>
<feature type="compositionally biased region" description="Basic and acidic residues" evidence="1">
    <location>
        <begin position="90"/>
        <end position="107"/>
    </location>
</feature>
<feature type="compositionally biased region" description="Basic and acidic residues" evidence="1">
    <location>
        <begin position="9"/>
        <end position="25"/>
    </location>
</feature>
<accession>A0A1G6Z198</accession>
<name>A0A1G6Z198_9FLAO</name>
<dbReference type="OrthoDB" id="1453481at2"/>
<evidence type="ECO:0000256" key="1">
    <source>
        <dbReference type="SAM" id="MobiDB-lite"/>
    </source>
</evidence>
<dbReference type="AlphaFoldDB" id="A0A1G6Z198"/>
<gene>
    <name evidence="2" type="ORF">SAMN05421636_102449</name>
</gene>
<dbReference type="RefSeq" id="WP_091866402.1">
    <property type="nucleotide sequence ID" value="NZ_FNAO01000002.1"/>
</dbReference>
<dbReference type="EMBL" id="FNAO01000002">
    <property type="protein sequence ID" value="SDD96311.1"/>
    <property type="molecule type" value="Genomic_DNA"/>
</dbReference>
<feature type="region of interest" description="Disordered" evidence="1">
    <location>
        <begin position="1"/>
        <end position="25"/>
    </location>
</feature>
<dbReference type="STRING" id="641691.SAMN05421636_102449"/>
<organism evidence="2 3">
    <name type="scientific">Pricia antarctica</name>
    <dbReference type="NCBI Taxonomy" id="641691"/>
    <lineage>
        <taxon>Bacteria</taxon>
        <taxon>Pseudomonadati</taxon>
        <taxon>Bacteroidota</taxon>
        <taxon>Flavobacteriia</taxon>
        <taxon>Flavobacteriales</taxon>
        <taxon>Flavobacteriaceae</taxon>
        <taxon>Pricia</taxon>
    </lineage>
</organism>
<evidence type="ECO:0000313" key="2">
    <source>
        <dbReference type="EMBL" id="SDD96311.1"/>
    </source>
</evidence>
<feature type="region of interest" description="Disordered" evidence="1">
    <location>
        <begin position="61"/>
        <end position="107"/>
    </location>
</feature>
<sequence>MSKKNINKKPQETQETSEKYNSEVTKEDIDALGKKGLSMDGGDDRLLEKRKKDIDFSGKDLDIAGRDATNNTNTKNLKDEENTLYGQGTESKEGLEAPERANTDKSK</sequence>
<evidence type="ECO:0000313" key="3">
    <source>
        <dbReference type="Proteomes" id="UP000199109"/>
    </source>
</evidence>
<keyword evidence="3" id="KW-1185">Reference proteome</keyword>
<dbReference type="Proteomes" id="UP000199109">
    <property type="component" value="Unassembled WGS sequence"/>
</dbReference>
<proteinExistence type="predicted"/>
<protein>
    <submittedName>
        <fullName evidence="2">Uncharacterized protein</fullName>
    </submittedName>
</protein>